<feature type="compositionally biased region" description="Polar residues" evidence="5">
    <location>
        <begin position="310"/>
        <end position="323"/>
    </location>
</feature>
<evidence type="ECO:0000313" key="9">
    <source>
        <dbReference type="Proteomes" id="UP000041254"/>
    </source>
</evidence>
<comment type="subcellular location">
    <subcellularLocation>
        <location evidence="1">Membrane</location>
        <topology evidence="1">Multi-pass membrane protein</topology>
    </subcellularLocation>
</comment>
<evidence type="ECO:0000256" key="3">
    <source>
        <dbReference type="ARBA" id="ARBA00022989"/>
    </source>
</evidence>
<dbReference type="STRING" id="1169540.A0A0G4FAK0"/>
<evidence type="ECO:0000259" key="7">
    <source>
        <dbReference type="PROSITE" id="PS50850"/>
    </source>
</evidence>
<accession>A0A0G4FAK0</accession>
<evidence type="ECO:0000256" key="6">
    <source>
        <dbReference type="SAM" id="Phobius"/>
    </source>
</evidence>
<sequence length="611" mass="64353">MEAIIEAIGSYGAFQRGFSWVIDTPPWILVGAQAISLVFMAEEPPRICHNPSNDPAGCRHGEILEQTDCAHTFTYGSEDRSTVVSEWDLGYCSRRGSVFYDAQMASSAFFLGFLIGVLAIGYLADHLGRKPAYIVSLAFVTFCGVGSAVARSFVAYVVLRAGTGIGIGGLGLSVYILNSEVVCADKRLFITILTHCGFAVGGCLVAVMSYFILSWRWLTLAVSLPGFLLALLLLCPLFVESPRWAAATKRYAKAYDALCTMARINGTSLPPHVSPASLPSLLNNTRGSSIRRSSSTTTTIAHATTASSLGEPSSTHPTRPSGRESSVWSLLTVQPVAERLYVSLLTWFATSMAYYGLSLSAGRIGPTSQITTFINGACEVPAVILGVKAVAWRRLGGRKGVVNGSLLLGGLLCLGCAMLAGPGGWGLMVVALLGRFSVSMTFAGIYLYAAEMFPASLRSTATGMMSTAARVAGIAAPQVISLGVASPGLPSLIFGLTATIAGVTGFIGLPDTLGKPFYDTLHDMHCDMNIPAHRSAAKPPRKVSEGTAMSEGSKTADDAQADQLPPCDIRVIGRSSWYAAINKGMEQQQGGEVKGVDARDTQALAGSASAV</sequence>
<feature type="region of interest" description="Disordered" evidence="5">
    <location>
        <begin position="304"/>
        <end position="323"/>
    </location>
</feature>
<protein>
    <recommendedName>
        <fullName evidence="7">Major facilitator superfamily (MFS) profile domain-containing protein</fullName>
    </recommendedName>
</protein>
<gene>
    <name evidence="8" type="ORF">Vbra_8941</name>
</gene>
<keyword evidence="2 6" id="KW-0812">Transmembrane</keyword>
<keyword evidence="3 6" id="KW-1133">Transmembrane helix</keyword>
<keyword evidence="9" id="KW-1185">Reference proteome</keyword>
<feature type="transmembrane region" description="Helical" evidence="6">
    <location>
        <begin position="156"/>
        <end position="177"/>
    </location>
</feature>
<dbReference type="Gene3D" id="1.20.1250.20">
    <property type="entry name" value="MFS general substrate transporter like domains"/>
    <property type="match status" value="1"/>
</dbReference>
<dbReference type="OMA" id="RIIYCTL"/>
<evidence type="ECO:0000256" key="5">
    <source>
        <dbReference type="SAM" id="MobiDB-lite"/>
    </source>
</evidence>
<reference evidence="8 9" key="1">
    <citation type="submission" date="2014-11" db="EMBL/GenBank/DDBJ databases">
        <authorList>
            <person name="Zhu J."/>
            <person name="Qi W."/>
            <person name="Song R."/>
        </authorList>
    </citation>
    <scope>NUCLEOTIDE SEQUENCE [LARGE SCALE GENOMIC DNA]</scope>
</reference>
<name>A0A0G4FAK0_VITBC</name>
<feature type="transmembrane region" description="Helical" evidence="6">
    <location>
        <begin position="131"/>
        <end position="150"/>
    </location>
</feature>
<dbReference type="PANTHER" id="PTHR24064">
    <property type="entry name" value="SOLUTE CARRIER FAMILY 22 MEMBER"/>
    <property type="match status" value="1"/>
</dbReference>
<evidence type="ECO:0000313" key="8">
    <source>
        <dbReference type="EMBL" id="CEM09947.1"/>
    </source>
</evidence>
<dbReference type="Pfam" id="PF07690">
    <property type="entry name" value="MFS_1"/>
    <property type="match status" value="1"/>
</dbReference>
<dbReference type="VEuPathDB" id="CryptoDB:Vbra_8941"/>
<dbReference type="SUPFAM" id="SSF103473">
    <property type="entry name" value="MFS general substrate transporter"/>
    <property type="match status" value="1"/>
</dbReference>
<feature type="transmembrane region" description="Helical" evidence="6">
    <location>
        <begin position="427"/>
        <end position="449"/>
    </location>
</feature>
<feature type="region of interest" description="Disordered" evidence="5">
    <location>
        <begin position="533"/>
        <end position="565"/>
    </location>
</feature>
<dbReference type="GO" id="GO:0022857">
    <property type="term" value="F:transmembrane transporter activity"/>
    <property type="evidence" value="ECO:0007669"/>
    <property type="project" value="InterPro"/>
</dbReference>
<dbReference type="Proteomes" id="UP000041254">
    <property type="component" value="Unassembled WGS sequence"/>
</dbReference>
<dbReference type="InterPro" id="IPR036259">
    <property type="entry name" value="MFS_trans_sf"/>
</dbReference>
<evidence type="ECO:0000256" key="4">
    <source>
        <dbReference type="ARBA" id="ARBA00023136"/>
    </source>
</evidence>
<keyword evidence="4 6" id="KW-0472">Membrane</keyword>
<feature type="domain" description="Major facilitator superfamily (MFS) profile" evidence="7">
    <location>
        <begin position="29"/>
        <end position="513"/>
    </location>
</feature>
<dbReference type="EMBL" id="CDMY01000398">
    <property type="protein sequence ID" value="CEM09947.1"/>
    <property type="molecule type" value="Genomic_DNA"/>
</dbReference>
<evidence type="ECO:0000256" key="1">
    <source>
        <dbReference type="ARBA" id="ARBA00004141"/>
    </source>
</evidence>
<dbReference type="AlphaFoldDB" id="A0A0G4FAK0"/>
<feature type="transmembrane region" description="Helical" evidence="6">
    <location>
        <begin position="104"/>
        <end position="124"/>
    </location>
</feature>
<dbReference type="InterPro" id="IPR005829">
    <property type="entry name" value="Sugar_transporter_CS"/>
</dbReference>
<proteinExistence type="predicted"/>
<dbReference type="PhylomeDB" id="A0A0G4FAK0"/>
<organism evidence="8 9">
    <name type="scientific">Vitrella brassicaformis (strain CCMP3155)</name>
    <dbReference type="NCBI Taxonomy" id="1169540"/>
    <lineage>
        <taxon>Eukaryota</taxon>
        <taxon>Sar</taxon>
        <taxon>Alveolata</taxon>
        <taxon>Colpodellida</taxon>
        <taxon>Vitrellaceae</taxon>
        <taxon>Vitrella</taxon>
    </lineage>
</organism>
<feature type="transmembrane region" description="Helical" evidence="6">
    <location>
        <begin position="401"/>
        <end position="421"/>
    </location>
</feature>
<feature type="transmembrane region" description="Helical" evidence="6">
    <location>
        <begin position="218"/>
        <end position="239"/>
    </location>
</feature>
<dbReference type="PROSITE" id="PS00216">
    <property type="entry name" value="SUGAR_TRANSPORT_1"/>
    <property type="match status" value="1"/>
</dbReference>
<dbReference type="GO" id="GO:0016020">
    <property type="term" value="C:membrane"/>
    <property type="evidence" value="ECO:0007669"/>
    <property type="project" value="UniProtKB-SubCell"/>
</dbReference>
<dbReference type="OrthoDB" id="425067at2759"/>
<dbReference type="PROSITE" id="PS50850">
    <property type="entry name" value="MFS"/>
    <property type="match status" value="1"/>
</dbReference>
<dbReference type="InterPro" id="IPR020846">
    <property type="entry name" value="MFS_dom"/>
</dbReference>
<dbReference type="InParanoid" id="A0A0G4FAK0"/>
<dbReference type="InterPro" id="IPR011701">
    <property type="entry name" value="MFS"/>
</dbReference>
<evidence type="ECO:0000256" key="2">
    <source>
        <dbReference type="ARBA" id="ARBA00022692"/>
    </source>
</evidence>
<feature type="transmembrane region" description="Helical" evidence="6">
    <location>
        <begin position="189"/>
        <end position="212"/>
    </location>
</feature>